<gene>
    <name evidence="2" type="ORF">BE08_16515</name>
</gene>
<proteinExistence type="predicted"/>
<dbReference type="Proteomes" id="UP000075420">
    <property type="component" value="Unassembled WGS sequence"/>
</dbReference>
<comment type="caution">
    <text evidence="2">The sequence shown here is derived from an EMBL/GenBank/DDBJ whole genome shotgun (WGS) entry which is preliminary data.</text>
</comment>
<evidence type="ECO:0000256" key="1">
    <source>
        <dbReference type="SAM" id="MobiDB-lite"/>
    </source>
</evidence>
<feature type="region of interest" description="Disordered" evidence="1">
    <location>
        <begin position="1"/>
        <end position="29"/>
    </location>
</feature>
<sequence length="75" mass="7456">MARGAGGTGGIDETERGALLAEPSGEALGAGSWSADLAARALSGPALPIRLMTRTLFDTGTPSGVRGSDSIRGRS</sequence>
<dbReference type="EMBL" id="JELY01001391">
    <property type="protein sequence ID" value="KYF55951.1"/>
    <property type="molecule type" value="Genomic_DNA"/>
</dbReference>
<accession>A0A150PJU1</accession>
<protein>
    <submittedName>
        <fullName evidence="2">Uncharacterized protein</fullName>
    </submittedName>
</protein>
<reference evidence="2 3" key="1">
    <citation type="submission" date="2014-02" db="EMBL/GenBank/DDBJ databases">
        <title>The small core and large imbalanced accessory genome model reveals a collaborative survival strategy of Sorangium cellulosum strains in nature.</title>
        <authorList>
            <person name="Han K."/>
            <person name="Peng R."/>
            <person name="Blom J."/>
            <person name="Li Y.-Z."/>
        </authorList>
    </citation>
    <scope>NUCLEOTIDE SEQUENCE [LARGE SCALE GENOMIC DNA]</scope>
    <source>
        <strain evidence="2 3">So0157-25</strain>
    </source>
</reference>
<evidence type="ECO:0000313" key="2">
    <source>
        <dbReference type="EMBL" id="KYF55951.1"/>
    </source>
</evidence>
<organism evidence="2 3">
    <name type="scientific">Sorangium cellulosum</name>
    <name type="common">Polyangium cellulosum</name>
    <dbReference type="NCBI Taxonomy" id="56"/>
    <lineage>
        <taxon>Bacteria</taxon>
        <taxon>Pseudomonadati</taxon>
        <taxon>Myxococcota</taxon>
        <taxon>Polyangia</taxon>
        <taxon>Polyangiales</taxon>
        <taxon>Polyangiaceae</taxon>
        <taxon>Sorangium</taxon>
    </lineage>
</organism>
<dbReference type="AlphaFoldDB" id="A0A150PJU1"/>
<evidence type="ECO:0000313" key="3">
    <source>
        <dbReference type="Proteomes" id="UP000075420"/>
    </source>
</evidence>
<feature type="compositionally biased region" description="Gly residues" evidence="1">
    <location>
        <begin position="1"/>
        <end position="10"/>
    </location>
</feature>
<name>A0A150PJU1_SORCE</name>